<dbReference type="Pfam" id="PF25542">
    <property type="entry name" value="zf-CCCH_12"/>
    <property type="match status" value="1"/>
</dbReference>
<dbReference type="PROSITE" id="PS50103">
    <property type="entry name" value="ZF_C3H1"/>
    <property type="match status" value="1"/>
</dbReference>
<feature type="zinc finger region" description="C3H1-type" evidence="4">
    <location>
        <begin position="382"/>
        <end position="410"/>
    </location>
</feature>
<organism evidence="8 9">
    <name type="scientific">Claviceps pusilla</name>
    <dbReference type="NCBI Taxonomy" id="123648"/>
    <lineage>
        <taxon>Eukaryota</taxon>
        <taxon>Fungi</taxon>
        <taxon>Dikarya</taxon>
        <taxon>Ascomycota</taxon>
        <taxon>Pezizomycotina</taxon>
        <taxon>Sordariomycetes</taxon>
        <taxon>Hypocreomycetidae</taxon>
        <taxon>Hypocreales</taxon>
        <taxon>Clavicipitaceae</taxon>
        <taxon>Claviceps</taxon>
    </lineage>
</organism>
<accession>A0A9P7NB85</accession>
<reference evidence="8" key="1">
    <citation type="journal article" date="2020" name="bioRxiv">
        <title>Whole genome comparisons of ergot fungi reveals the divergence and evolution of species within the genus Claviceps are the result of varying mechanisms driving genome evolution and host range expansion.</title>
        <authorList>
            <person name="Wyka S.A."/>
            <person name="Mondo S.J."/>
            <person name="Liu M."/>
            <person name="Dettman J."/>
            <person name="Nalam V."/>
            <person name="Broders K.D."/>
        </authorList>
    </citation>
    <scope>NUCLEOTIDE SEQUENCE</scope>
    <source>
        <strain evidence="8">CCC 602</strain>
    </source>
</reference>
<dbReference type="Pfam" id="PF25540">
    <property type="entry name" value="DUF7923"/>
    <property type="match status" value="1"/>
</dbReference>
<gene>
    <name evidence="8" type="ORF">E4U43_000076</name>
</gene>
<keyword evidence="9" id="KW-1185">Reference proteome</keyword>
<dbReference type="InterPro" id="IPR057683">
    <property type="entry name" value="DUF7923"/>
</dbReference>
<evidence type="ECO:0000256" key="5">
    <source>
        <dbReference type="SAM" id="Coils"/>
    </source>
</evidence>
<feature type="domain" description="C3H1-type" evidence="7">
    <location>
        <begin position="382"/>
        <end position="410"/>
    </location>
</feature>
<dbReference type="Gene3D" id="4.10.1000.10">
    <property type="entry name" value="Zinc finger, CCCH-type"/>
    <property type="match status" value="1"/>
</dbReference>
<keyword evidence="5" id="KW-0175">Coiled coil</keyword>
<feature type="compositionally biased region" description="Polar residues" evidence="6">
    <location>
        <begin position="290"/>
        <end position="306"/>
    </location>
</feature>
<feature type="compositionally biased region" description="Pro residues" evidence="6">
    <location>
        <begin position="321"/>
        <end position="338"/>
    </location>
</feature>
<evidence type="ECO:0000256" key="3">
    <source>
        <dbReference type="ARBA" id="ARBA00022833"/>
    </source>
</evidence>
<dbReference type="Proteomes" id="UP000748025">
    <property type="component" value="Unassembled WGS sequence"/>
</dbReference>
<feature type="region of interest" description="Disordered" evidence="6">
    <location>
        <begin position="287"/>
        <end position="362"/>
    </location>
</feature>
<dbReference type="GO" id="GO:0008270">
    <property type="term" value="F:zinc ion binding"/>
    <property type="evidence" value="ECO:0007669"/>
    <property type="project" value="UniProtKB-KW"/>
</dbReference>
<protein>
    <recommendedName>
        <fullName evidence="7">C3H1-type domain-containing protein</fullName>
    </recommendedName>
</protein>
<dbReference type="SUPFAM" id="SSF90229">
    <property type="entry name" value="CCCH zinc finger"/>
    <property type="match status" value="1"/>
</dbReference>
<feature type="compositionally biased region" description="Low complexity" evidence="6">
    <location>
        <begin position="307"/>
        <end position="320"/>
    </location>
</feature>
<dbReference type="InterPro" id="IPR057654">
    <property type="entry name" value="Znf-CCCH_tandem"/>
</dbReference>
<dbReference type="OrthoDB" id="3512845at2759"/>
<evidence type="ECO:0000256" key="2">
    <source>
        <dbReference type="ARBA" id="ARBA00022771"/>
    </source>
</evidence>
<name>A0A9P7NB85_9HYPO</name>
<keyword evidence="3 4" id="KW-0862">Zinc</keyword>
<proteinExistence type="predicted"/>
<keyword evidence="1 4" id="KW-0479">Metal-binding</keyword>
<keyword evidence="2 4" id="KW-0863">Zinc-finger</keyword>
<evidence type="ECO:0000313" key="9">
    <source>
        <dbReference type="Proteomes" id="UP000748025"/>
    </source>
</evidence>
<sequence length="480" mass="53424">MSAHSMPLTTNLMDFVRRFQDVQQQRDSSDQLLRDVLLYCDKLETALQYRDSKLTDELQECKRENRNLQVQLSNSEARTDWYTNEIDEIRNENAYILVTIDGDSLMFRDHWIKQGLEGGKKAALVLRDAIKDQCGEHADGVEIITKVVANLGGVAKTLGRDLSDIRDFALGFTQANAAFDFIDVGYGKGCASSKVKETIKWHIKNYNCRHILMGISHDASYSVFLDEIAQGEFNRQRLSIIEGIPAATADSVTSDILTLDLGKDLFRTEKPTDRNCTSVWPMSAWAAGPRTSSPAISVTSTSTPGRSSLSYANAASSAQSSPPPPPPRMTLPIPPKPIARPSAKTQYQQIPPQQPDWNPGYRGLDEPITVSVLAMESIKKRKEADKLCNNHFLRGPCSKGDSCFFVHDYKPSNEEINAIAVLARQNPCTNGQDCESEDCIYGHHVRAKFPPIFPTTVIISSQRFPRLVSPNIVLAVSQYP</sequence>
<dbReference type="EMBL" id="SRPW01001018">
    <property type="protein sequence ID" value="KAG6008937.1"/>
    <property type="molecule type" value="Genomic_DNA"/>
</dbReference>
<feature type="coiled-coil region" evidence="5">
    <location>
        <begin position="51"/>
        <end position="78"/>
    </location>
</feature>
<evidence type="ECO:0000259" key="7">
    <source>
        <dbReference type="PROSITE" id="PS50103"/>
    </source>
</evidence>
<evidence type="ECO:0000256" key="6">
    <source>
        <dbReference type="SAM" id="MobiDB-lite"/>
    </source>
</evidence>
<evidence type="ECO:0000313" key="8">
    <source>
        <dbReference type="EMBL" id="KAG6008937.1"/>
    </source>
</evidence>
<dbReference type="PANTHER" id="PTHR37543">
    <property type="entry name" value="CCCH ZINC FINGER DNA BINDING PROTEIN (AFU_ORTHOLOGUE AFUA_5G12760)"/>
    <property type="match status" value="1"/>
</dbReference>
<dbReference type="AlphaFoldDB" id="A0A9P7NB85"/>
<evidence type="ECO:0000256" key="1">
    <source>
        <dbReference type="ARBA" id="ARBA00022723"/>
    </source>
</evidence>
<dbReference type="Pfam" id="PF25543">
    <property type="entry name" value="zf-CCCH_tandem"/>
    <property type="match status" value="1"/>
</dbReference>
<dbReference type="PANTHER" id="PTHR37543:SF1">
    <property type="entry name" value="CCCH ZINC FINGER DNA BINDING PROTEIN (AFU_ORTHOLOGUE AFUA_5G12760)"/>
    <property type="match status" value="1"/>
</dbReference>
<dbReference type="InterPro" id="IPR000571">
    <property type="entry name" value="Znf_CCCH"/>
</dbReference>
<evidence type="ECO:0000256" key="4">
    <source>
        <dbReference type="PROSITE-ProRule" id="PRU00723"/>
    </source>
</evidence>
<comment type="caution">
    <text evidence="8">The sequence shown here is derived from an EMBL/GenBank/DDBJ whole genome shotgun (WGS) entry which is preliminary data.</text>
</comment>
<dbReference type="InterPro" id="IPR036855">
    <property type="entry name" value="Znf_CCCH_sf"/>
</dbReference>